<proteinExistence type="inferred from homology"/>
<evidence type="ECO:0000313" key="4">
    <source>
        <dbReference type="Proteomes" id="UP001550210"/>
    </source>
</evidence>
<dbReference type="InterPro" id="IPR017972">
    <property type="entry name" value="Cyt_P450_CS"/>
</dbReference>
<reference evidence="3 4" key="1">
    <citation type="submission" date="2024-06" db="EMBL/GenBank/DDBJ databases">
        <title>The Natural Products Discovery Center: Release of the First 8490 Sequenced Strains for Exploring Actinobacteria Biosynthetic Diversity.</title>
        <authorList>
            <person name="Kalkreuter E."/>
            <person name="Kautsar S.A."/>
            <person name="Yang D."/>
            <person name="Bader C.D."/>
            <person name="Teijaro C.N."/>
            <person name="Fluegel L."/>
            <person name="Davis C.M."/>
            <person name="Simpson J.R."/>
            <person name="Lauterbach L."/>
            <person name="Steele A.D."/>
            <person name="Gui C."/>
            <person name="Meng S."/>
            <person name="Li G."/>
            <person name="Viehrig K."/>
            <person name="Ye F."/>
            <person name="Su P."/>
            <person name="Kiefer A.F."/>
            <person name="Nichols A."/>
            <person name="Cepeda A.J."/>
            <person name="Yan W."/>
            <person name="Fan B."/>
            <person name="Jiang Y."/>
            <person name="Adhikari A."/>
            <person name="Zheng C.-J."/>
            <person name="Schuster L."/>
            <person name="Cowan T.M."/>
            <person name="Smanski M.J."/>
            <person name="Chevrette M.G."/>
            <person name="De Carvalho L.P.S."/>
            <person name="Shen B."/>
        </authorList>
    </citation>
    <scope>NUCLEOTIDE SEQUENCE [LARGE SCALE GENOMIC DNA]</scope>
    <source>
        <strain evidence="3 4">NPDC006434</strain>
    </source>
</reference>
<dbReference type="PRINTS" id="PR00359">
    <property type="entry name" value="BP450"/>
</dbReference>
<dbReference type="SUPFAM" id="SSF48264">
    <property type="entry name" value="Cytochrome P450"/>
    <property type="match status" value="1"/>
</dbReference>
<dbReference type="Pfam" id="PF00067">
    <property type="entry name" value="p450"/>
    <property type="match status" value="1"/>
</dbReference>
<dbReference type="InterPro" id="IPR001128">
    <property type="entry name" value="Cyt_P450"/>
</dbReference>
<protein>
    <submittedName>
        <fullName evidence="3">Cytochrome P450</fullName>
    </submittedName>
</protein>
<name>A0ABV2V849_9ACTN</name>
<dbReference type="InterPro" id="IPR002397">
    <property type="entry name" value="Cyt_P450_B"/>
</dbReference>
<comment type="similarity">
    <text evidence="1 2">Belongs to the cytochrome P450 family.</text>
</comment>
<keyword evidence="2" id="KW-0503">Monooxygenase</keyword>
<accession>A0ABV2V849</accession>
<dbReference type="InterPro" id="IPR036396">
    <property type="entry name" value="Cyt_P450_sf"/>
</dbReference>
<evidence type="ECO:0000256" key="1">
    <source>
        <dbReference type="ARBA" id="ARBA00010617"/>
    </source>
</evidence>
<keyword evidence="2" id="KW-0349">Heme</keyword>
<dbReference type="Gene3D" id="1.10.630.10">
    <property type="entry name" value="Cytochrome P450"/>
    <property type="match status" value="1"/>
</dbReference>
<sequence length="404" mass="44012">MTTDQQSPMPAAQDDFPSLLAWLTKSRQESPVVPDAFPGLWNVFRYADVSRVLSDTATYSSDMSAVIPSHPDTGWIAKGNVVGMDPPMHGRLRSLVSRAFTPRLVAGLEPRITELASALLDEVGDRSRFDLVEAVTHPLPVFVIAELLGIPLADRPLFEKWGLAFISANGGGESALPSEENIASFVRTATEMRAYMLEQIAMRRAAPGDDLISQLVTARTEDGQLEDDEIVGFVGTLLLAGHITTTAVLGSTVLCLDENPGALAEVRRDRSLVPAAVEEAVRLRPAFSRLVRMTTRESEVGGVTIPAGQVLTLWTVAANRDPERFDDPDAFDLHRDQGRHLGFGQGVHFCMGAPLARLEGRIVLNLLLDRFSELAVAKEDDAVAYHHPKNVVGPRRLLVDVTRA</sequence>
<dbReference type="PROSITE" id="PS00086">
    <property type="entry name" value="CYTOCHROME_P450"/>
    <property type="match status" value="1"/>
</dbReference>
<keyword evidence="4" id="KW-1185">Reference proteome</keyword>
<evidence type="ECO:0000256" key="2">
    <source>
        <dbReference type="RuleBase" id="RU000461"/>
    </source>
</evidence>
<dbReference type="EMBL" id="JBEXPZ010000062">
    <property type="protein sequence ID" value="MET9849999.1"/>
    <property type="molecule type" value="Genomic_DNA"/>
</dbReference>
<dbReference type="PANTHER" id="PTHR46696">
    <property type="entry name" value="P450, PUTATIVE (EUROFUNG)-RELATED"/>
    <property type="match status" value="1"/>
</dbReference>
<evidence type="ECO:0000313" key="3">
    <source>
        <dbReference type="EMBL" id="MET9849999.1"/>
    </source>
</evidence>
<comment type="caution">
    <text evidence="3">The sequence shown here is derived from an EMBL/GenBank/DDBJ whole genome shotgun (WGS) entry which is preliminary data.</text>
</comment>
<dbReference type="Proteomes" id="UP001550210">
    <property type="component" value="Unassembled WGS sequence"/>
</dbReference>
<organism evidence="3 4">
    <name type="scientific">Streptomyces ossamyceticus</name>
    <dbReference type="NCBI Taxonomy" id="249581"/>
    <lineage>
        <taxon>Bacteria</taxon>
        <taxon>Bacillati</taxon>
        <taxon>Actinomycetota</taxon>
        <taxon>Actinomycetes</taxon>
        <taxon>Kitasatosporales</taxon>
        <taxon>Streptomycetaceae</taxon>
        <taxon>Streptomyces</taxon>
    </lineage>
</organism>
<keyword evidence="2" id="KW-0479">Metal-binding</keyword>
<dbReference type="CDD" id="cd11032">
    <property type="entry name" value="P450_EryK-like"/>
    <property type="match status" value="1"/>
</dbReference>
<gene>
    <name evidence="3" type="ORF">ABZZ21_36725</name>
</gene>
<dbReference type="RefSeq" id="WP_355402883.1">
    <property type="nucleotide sequence ID" value="NZ_JBEGHN010000023.1"/>
</dbReference>
<keyword evidence="2" id="KW-0408">Iron</keyword>
<dbReference type="PANTHER" id="PTHR46696:SF4">
    <property type="entry name" value="BIOTIN BIOSYNTHESIS CYTOCHROME P450"/>
    <property type="match status" value="1"/>
</dbReference>
<keyword evidence="2" id="KW-0560">Oxidoreductase</keyword>